<dbReference type="Proteomes" id="UP001230649">
    <property type="component" value="Unassembled WGS sequence"/>
</dbReference>
<proteinExistence type="predicted"/>
<evidence type="ECO:0000313" key="1">
    <source>
        <dbReference type="EMBL" id="KAJ9105770.1"/>
    </source>
</evidence>
<keyword evidence="2" id="KW-1185">Reference proteome</keyword>
<name>A0ACC2W377_9TREE</name>
<evidence type="ECO:0000313" key="2">
    <source>
        <dbReference type="Proteomes" id="UP001230649"/>
    </source>
</evidence>
<gene>
    <name evidence="1" type="ORF">QFC20_004257</name>
</gene>
<reference evidence="1" key="1">
    <citation type="submission" date="2023-04" db="EMBL/GenBank/DDBJ databases">
        <title>Draft Genome sequencing of Naganishia species isolated from polar environments using Oxford Nanopore Technology.</title>
        <authorList>
            <person name="Leo P."/>
            <person name="Venkateswaran K."/>
        </authorList>
    </citation>
    <scope>NUCLEOTIDE SEQUENCE</scope>
    <source>
        <strain evidence="1">MNA-CCFEE 5262</strain>
    </source>
</reference>
<comment type="caution">
    <text evidence="1">The sequence shown here is derived from an EMBL/GenBank/DDBJ whole genome shotgun (WGS) entry which is preliminary data.</text>
</comment>
<organism evidence="1 2">
    <name type="scientific">Naganishia adeliensis</name>
    <dbReference type="NCBI Taxonomy" id="92952"/>
    <lineage>
        <taxon>Eukaryota</taxon>
        <taxon>Fungi</taxon>
        <taxon>Dikarya</taxon>
        <taxon>Basidiomycota</taxon>
        <taxon>Agaricomycotina</taxon>
        <taxon>Tremellomycetes</taxon>
        <taxon>Filobasidiales</taxon>
        <taxon>Filobasidiaceae</taxon>
        <taxon>Naganishia</taxon>
    </lineage>
</organism>
<protein>
    <submittedName>
        <fullName evidence="1">Uncharacterized protein</fullName>
    </submittedName>
</protein>
<dbReference type="EMBL" id="JASBWS010000047">
    <property type="protein sequence ID" value="KAJ9105770.1"/>
    <property type="molecule type" value="Genomic_DNA"/>
</dbReference>
<sequence length="713" mass="81549">MYSPSIPINSVISSPSRLASKMSESLTAALSAKFPDELPPWVDPFRKAVERMEILEKRQQGDNVVTSDTKPNGKTTKKKKKTSRKGKGKEEVEQNEGLGDDVKDTAIELSDGQVALPLTWMTILQTKKEDFPSALKFAVRTAELDPLCPATLFRLSSCHTSEKQYVSAHIYYERAVALLPVPERAPHVARLARLQEQADDEKDKVFRDDIMSIFPLEVIINIFQNGPLMDPLFVLRQSWVSRGWRNCLNNSCPKLWKSWTISHAELKGKSWESRRAVWNKRSGQNISTITLKDFTIEAVAKIQQTLRNDGKVVSKLEIQIRNPLVLHRLKVWCFSQIHDSRIEHLQVNGGRLNHSSSRFDVAGPQTLTCGIPVKIETLHTVDLNLVNFCDNSASWWTFHNRRRSPTRVAEPIILQYPLLKRLCVLDCEFDHVYAVSVAESTETHEVPYQADKLHNMLRGSPALQYLEVTTDWLFSMPEQTRYDVPITILTLKTAVLPPPSLWRIDIRAPNLEPIAFSLPPWYNIERHEQMLSEEWLPMIPAIDDTPIFEGSISMLKTAEFACCAQDDSVRLESWLPRLQSITRFGIRNASRSPYPSPAMTYKELDDRVSYQVLGILNDHPEWLPAMEEIQLEGCLVCGKAMVEYVRQRKQVAGCAEIRRLVLKKCNTLSDKAFRTLEQEVADFSVIEEKRAAKYIMKRYIDDDFKASEPMEEE</sequence>
<accession>A0ACC2W377</accession>